<dbReference type="SUPFAM" id="SSF48452">
    <property type="entry name" value="TPR-like"/>
    <property type="match status" value="1"/>
</dbReference>
<feature type="chain" id="PRO_5047204140" evidence="2">
    <location>
        <begin position="19"/>
        <end position="522"/>
    </location>
</feature>
<evidence type="ECO:0000256" key="1">
    <source>
        <dbReference type="SAM" id="MobiDB-lite"/>
    </source>
</evidence>
<organism evidence="3 4">
    <name type="scientific">Sphingomonas swuensis</name>
    <dbReference type="NCBI Taxonomy" id="977800"/>
    <lineage>
        <taxon>Bacteria</taxon>
        <taxon>Pseudomonadati</taxon>
        <taxon>Pseudomonadota</taxon>
        <taxon>Alphaproteobacteria</taxon>
        <taxon>Sphingomonadales</taxon>
        <taxon>Sphingomonadaceae</taxon>
        <taxon>Sphingomonas</taxon>
    </lineage>
</organism>
<feature type="region of interest" description="Disordered" evidence="1">
    <location>
        <begin position="500"/>
        <end position="522"/>
    </location>
</feature>
<dbReference type="SUPFAM" id="SSF55486">
    <property type="entry name" value="Metalloproteases ('zincins'), catalytic domain"/>
    <property type="match status" value="1"/>
</dbReference>
<dbReference type="Gene3D" id="1.25.40.10">
    <property type="entry name" value="Tetratricopeptide repeat domain"/>
    <property type="match status" value="1"/>
</dbReference>
<proteinExistence type="predicted"/>
<dbReference type="Proteomes" id="UP001500235">
    <property type="component" value="Unassembled WGS sequence"/>
</dbReference>
<evidence type="ECO:0000313" key="3">
    <source>
        <dbReference type="EMBL" id="GAA4022737.1"/>
    </source>
</evidence>
<sequence length="522" mass="56720">MLAAAAAGLAMTSSAAMAGWSKATTRHFVIYSDQSPAELQAYATRLEKFDQAVRFARGVGDPEPIRANKLQLFAVRNLPEIASIYGGSGVGGFYVHQAGSNVAFVPLDTDPDTRLDLTADNVFFHEYAHHLMYENMVTVMPMWLSEGFAEFFSTAKFEADGSVGLGAPAAHRAEILLTKLYAPLPTDIMVGGSWKQLRNYYGVELYGRGWLLVHYLTFNAARKGQLDTYVAGLRAGKPAMTAARDAFGDLKRLHSELDQYVRQTRFPYVTVPASKLTVAAPVIEPLSAGESAMMGVSMMSRSGVSLERTGGVATAARTIAARYPGDVAVRVALAEAELDDERYDAAIAAADQALALQPNSIPALLVKGRTIVERHVTGKQAADWPAARALFLKANRADPEDPRPLIHYHRTFEEAGQTPTKDASEGLAYALELSPADRRLRWAMVRDYVRQGKAKEAADTLAPLAYAPHGGKDVERLNAILDALEGNNLGSATQLIAEDRKREDEELAKARRKAGKPVAMVR</sequence>
<reference evidence="4" key="1">
    <citation type="journal article" date="2019" name="Int. J. Syst. Evol. Microbiol.">
        <title>The Global Catalogue of Microorganisms (GCM) 10K type strain sequencing project: providing services to taxonomists for standard genome sequencing and annotation.</title>
        <authorList>
            <consortium name="The Broad Institute Genomics Platform"/>
            <consortium name="The Broad Institute Genome Sequencing Center for Infectious Disease"/>
            <person name="Wu L."/>
            <person name="Ma J."/>
        </authorList>
    </citation>
    <scope>NUCLEOTIDE SEQUENCE [LARGE SCALE GENOMIC DNA]</scope>
    <source>
        <strain evidence="4">JCM 17563</strain>
    </source>
</reference>
<accession>A0ABP7T9D5</accession>
<evidence type="ECO:0000256" key="2">
    <source>
        <dbReference type="SAM" id="SignalP"/>
    </source>
</evidence>
<dbReference type="EMBL" id="BAABBQ010000001">
    <property type="protein sequence ID" value="GAA4022737.1"/>
    <property type="molecule type" value="Genomic_DNA"/>
</dbReference>
<keyword evidence="4" id="KW-1185">Reference proteome</keyword>
<gene>
    <name evidence="3" type="ORF">GCM10022280_24270</name>
</gene>
<comment type="caution">
    <text evidence="3">The sequence shown here is derived from an EMBL/GenBank/DDBJ whole genome shotgun (WGS) entry which is preliminary data.</text>
</comment>
<keyword evidence="2" id="KW-0732">Signal</keyword>
<feature type="signal peptide" evidence="2">
    <location>
        <begin position="1"/>
        <end position="18"/>
    </location>
</feature>
<dbReference type="InterPro" id="IPR011990">
    <property type="entry name" value="TPR-like_helical_dom_sf"/>
</dbReference>
<feature type="compositionally biased region" description="Basic and acidic residues" evidence="1">
    <location>
        <begin position="500"/>
        <end position="509"/>
    </location>
</feature>
<protein>
    <submittedName>
        <fullName evidence="3">DUF1570 domain-containing protein</fullName>
    </submittedName>
</protein>
<name>A0ABP7T9D5_9SPHN</name>
<evidence type="ECO:0000313" key="4">
    <source>
        <dbReference type="Proteomes" id="UP001500235"/>
    </source>
</evidence>